<keyword evidence="1" id="KW-0812">Transmembrane</keyword>
<feature type="transmembrane region" description="Helical" evidence="1">
    <location>
        <begin position="207"/>
        <end position="227"/>
    </location>
</feature>
<feature type="transmembrane region" description="Helical" evidence="1">
    <location>
        <begin position="274"/>
        <end position="293"/>
    </location>
</feature>
<protein>
    <submittedName>
        <fullName evidence="2">Uncharacterized protein</fullName>
    </submittedName>
</protein>
<sequence>MNDLLKKILYFKKEGSLLIILLYCILSFYLCYLFWYVVERLQLINHLNISSPLFSFIVSLPIGTLMLIYKIIDSMFYNKRIKDILTMPINRKHLFKIYLSEINVPFIELETLLFITLGLYTPDLLSVVKYYLSSITLIFLFSLSLCCLLLIILKICHTTHSGYIMIFFQYGGFLTTLLLFKNLLTYLLFFQRTASVTLFLSIVQAPLFLPAVFIGSIVLAIITFILFDHIFFQNIYKIIDFEYNKLFYSKKELFYIRTPYFFLEKKRCFANKDILFYAVLKNIILIILLYKFITTRYSLDTTLVNMIIVIILCSINPFSVTAYSSDPYINQLVLTTPIDSYKIFQSKVRMSFFLNSTIVLIFILLNFFIIHTKKDIFFLVLYGLVNNYLCSFIGVIFDCLMPDYTKNKTELLHGNSNKFLSLIVMTLKTIFEIYIINQLDCKKYLLPIVSFIDIILLILILILIYTKKSRRNTRD</sequence>
<keyword evidence="1" id="KW-0472">Membrane</keyword>
<accession>A0A174H0A0</accession>
<dbReference type="Proteomes" id="UP000095645">
    <property type="component" value="Unassembled WGS sequence"/>
</dbReference>
<dbReference type="RefSeq" id="WP_055058935.1">
    <property type="nucleotide sequence ID" value="NZ_CYZP01000054.1"/>
</dbReference>
<feature type="transmembrane region" description="Helical" evidence="1">
    <location>
        <begin position="444"/>
        <end position="465"/>
    </location>
</feature>
<feature type="transmembrane region" description="Helical" evidence="1">
    <location>
        <begin position="16"/>
        <end position="37"/>
    </location>
</feature>
<evidence type="ECO:0000256" key="1">
    <source>
        <dbReference type="SAM" id="Phobius"/>
    </source>
</evidence>
<organism evidence="2 3">
    <name type="scientific">Blautia obeum</name>
    <dbReference type="NCBI Taxonomy" id="40520"/>
    <lineage>
        <taxon>Bacteria</taxon>
        <taxon>Bacillati</taxon>
        <taxon>Bacillota</taxon>
        <taxon>Clostridia</taxon>
        <taxon>Lachnospirales</taxon>
        <taxon>Lachnospiraceae</taxon>
        <taxon>Blautia</taxon>
    </lineage>
</organism>
<gene>
    <name evidence="2" type="ORF">ERS852476_03618</name>
</gene>
<feature type="transmembrane region" description="Helical" evidence="1">
    <location>
        <begin position="131"/>
        <end position="153"/>
    </location>
</feature>
<proteinExistence type="predicted"/>
<feature type="transmembrane region" description="Helical" evidence="1">
    <location>
        <begin position="376"/>
        <end position="398"/>
    </location>
</feature>
<evidence type="ECO:0000313" key="3">
    <source>
        <dbReference type="Proteomes" id="UP000095645"/>
    </source>
</evidence>
<feature type="transmembrane region" description="Helical" evidence="1">
    <location>
        <begin position="165"/>
        <end position="187"/>
    </location>
</feature>
<name>A0A174H0A0_9FIRM</name>
<reference evidence="2 3" key="1">
    <citation type="submission" date="2015-09" db="EMBL/GenBank/DDBJ databases">
        <authorList>
            <consortium name="Pathogen Informatics"/>
        </authorList>
    </citation>
    <scope>NUCLEOTIDE SEQUENCE [LARGE SCALE GENOMIC DNA]</scope>
    <source>
        <strain evidence="2 3">2789STDY5834861</strain>
    </source>
</reference>
<feature type="transmembrane region" description="Helical" evidence="1">
    <location>
        <begin position="419"/>
        <end position="438"/>
    </location>
</feature>
<feature type="transmembrane region" description="Helical" evidence="1">
    <location>
        <begin position="97"/>
        <end position="119"/>
    </location>
</feature>
<feature type="transmembrane region" description="Helical" evidence="1">
    <location>
        <begin position="49"/>
        <end position="72"/>
    </location>
</feature>
<keyword evidence="1" id="KW-1133">Transmembrane helix</keyword>
<feature type="transmembrane region" description="Helical" evidence="1">
    <location>
        <begin position="305"/>
        <end position="323"/>
    </location>
</feature>
<feature type="transmembrane region" description="Helical" evidence="1">
    <location>
        <begin position="352"/>
        <end position="370"/>
    </location>
</feature>
<evidence type="ECO:0000313" key="2">
    <source>
        <dbReference type="EMBL" id="CUO68243.1"/>
    </source>
</evidence>
<dbReference type="EMBL" id="CYZP01000054">
    <property type="protein sequence ID" value="CUO68243.1"/>
    <property type="molecule type" value="Genomic_DNA"/>
</dbReference>
<dbReference type="AlphaFoldDB" id="A0A174H0A0"/>